<dbReference type="InterPro" id="IPR005338">
    <property type="entry name" value="Anhydro_N_Ac-Mur_kinase"/>
</dbReference>
<proteinExistence type="inferred from homology"/>
<comment type="pathway">
    <text evidence="1">Amino-sugar metabolism; 1,6-anhydro-N-acetylmuramate degradation.</text>
</comment>
<keyword evidence="1" id="KW-0119">Carbohydrate metabolism</keyword>
<dbReference type="NCBIfam" id="NF007139">
    <property type="entry name" value="PRK09585.1-3"/>
    <property type="match status" value="1"/>
</dbReference>
<protein>
    <recommendedName>
        <fullName evidence="1">Anhydro-N-acetylmuramic acid kinase</fullName>
        <ecNumber evidence="1">2.7.1.170</ecNumber>
    </recommendedName>
    <alternativeName>
        <fullName evidence="1">AnhMurNAc kinase</fullName>
    </alternativeName>
</protein>
<dbReference type="HAMAP" id="MF_01270">
    <property type="entry name" value="AnhMurNAc_kinase"/>
    <property type="match status" value="1"/>
</dbReference>
<evidence type="ECO:0000256" key="1">
    <source>
        <dbReference type="HAMAP-Rule" id="MF_01270"/>
    </source>
</evidence>
<dbReference type="PANTHER" id="PTHR30605">
    <property type="entry name" value="ANHYDRO-N-ACETYLMURAMIC ACID KINASE"/>
    <property type="match status" value="1"/>
</dbReference>
<dbReference type="UniPathway" id="UPA00343"/>
<comment type="function">
    <text evidence="1">Catalyzes the specific phosphorylation of 1,6-anhydro-N-acetylmuramic acid (anhMurNAc) with the simultaneous cleavage of the 1,6-anhydro ring, generating MurNAc-6-P. Is required for the utilization of anhMurNAc either imported from the medium or derived from its own cell wall murein, and thus plays a role in cell wall recycling.</text>
</comment>
<dbReference type="GO" id="GO:0005524">
    <property type="term" value="F:ATP binding"/>
    <property type="evidence" value="ECO:0007669"/>
    <property type="project" value="UniProtKB-UniRule"/>
</dbReference>
<dbReference type="PATRIC" id="fig|1203554.3.peg.15"/>
<dbReference type="GO" id="GO:0097175">
    <property type="term" value="P:1,6-anhydro-N-acetyl-beta-muramic acid catabolic process"/>
    <property type="evidence" value="ECO:0007669"/>
    <property type="project" value="UniProtKB-UniRule"/>
</dbReference>
<dbReference type="UniPathway" id="UPA00544"/>
<reference evidence="2 3" key="1">
    <citation type="submission" date="2013-04" db="EMBL/GenBank/DDBJ databases">
        <title>The Genome Sequence of Sutterella wadsworthensis HGA0223.</title>
        <authorList>
            <consortium name="The Broad Institute Genomics Platform"/>
            <person name="Earl A."/>
            <person name="Ward D."/>
            <person name="Feldgarden M."/>
            <person name="Gevers D."/>
            <person name="Schmidt T.M."/>
            <person name="Dover J."/>
            <person name="Dai D."/>
            <person name="Walker B."/>
            <person name="Young S."/>
            <person name="Zeng Q."/>
            <person name="Gargeya S."/>
            <person name="Fitzgerald M."/>
            <person name="Haas B."/>
            <person name="Abouelleil A."/>
            <person name="Allen A.W."/>
            <person name="Alvarado L."/>
            <person name="Arachchi H.M."/>
            <person name="Berlin A.M."/>
            <person name="Chapman S.B."/>
            <person name="Gainer-Dewar J."/>
            <person name="Goldberg J."/>
            <person name="Griggs A."/>
            <person name="Gujja S."/>
            <person name="Hansen M."/>
            <person name="Howarth C."/>
            <person name="Imamovic A."/>
            <person name="Ireland A."/>
            <person name="Larimer J."/>
            <person name="McCowan C."/>
            <person name="Murphy C."/>
            <person name="Pearson M."/>
            <person name="Poon T.W."/>
            <person name="Priest M."/>
            <person name="Roberts A."/>
            <person name="Saif S."/>
            <person name="Shea T."/>
            <person name="Sisk P."/>
            <person name="Sykes S."/>
            <person name="Wortman J."/>
            <person name="Nusbaum C."/>
            <person name="Birren B."/>
        </authorList>
    </citation>
    <scope>NUCLEOTIDE SEQUENCE [LARGE SCALE GENOMIC DNA]</scope>
    <source>
        <strain evidence="2 3">HGA0223</strain>
    </source>
</reference>
<keyword evidence="1" id="KW-0067">ATP-binding</keyword>
<dbReference type="eggNOG" id="COG2377">
    <property type="taxonomic scope" value="Bacteria"/>
</dbReference>
<evidence type="ECO:0000313" key="3">
    <source>
        <dbReference type="Proteomes" id="UP000014400"/>
    </source>
</evidence>
<dbReference type="EMBL" id="ATCF01000002">
    <property type="protein sequence ID" value="EPE02093.1"/>
    <property type="molecule type" value="Genomic_DNA"/>
</dbReference>
<comment type="pathway">
    <text evidence="1">Cell wall biogenesis; peptidoglycan recycling.</text>
</comment>
<dbReference type="InterPro" id="IPR043129">
    <property type="entry name" value="ATPase_NBD"/>
</dbReference>
<sequence length="378" mass="40250">MIVAGVMSGTSLDGIDAVAVDFADDGGMRVVGQASLPMPSVLRSELLALALGTDHEIERMGDASVALAHLYAWTLQDLQQRLSEPIAAAGVHGQTIRHRPERGFTLQLNHPALVAELSGIDIIADFRSRDVAAGGEGAPLVPAFHAACFRSAECSTAVLNIGGIANFTLIPQDFAADVLGFDCGPGNMLLDHWMQTAQGLPYDSDGSYARSGSIDQALLALMLTDPYFDRPIPKSTGREYFSPSWLDEKLHASGEFRCAADMPDERRRSIAAVLTELTARSAVDALIRWLPDVQRLYLCGGGALNSFLCERIRIALDAAGAHTVALCSTAACGIDPMAVEGAAFAWLAHQWFLRQPGNLPAATHAAGPRRLGCLYPAS</sequence>
<feature type="binding site" evidence="1">
    <location>
        <begin position="9"/>
        <end position="16"/>
    </location>
    <ligand>
        <name>ATP</name>
        <dbReference type="ChEBI" id="CHEBI:30616"/>
    </ligand>
</feature>
<comment type="catalytic activity">
    <reaction evidence="1">
        <text>1,6-anhydro-N-acetyl-beta-muramate + ATP + H2O = N-acetyl-D-muramate 6-phosphate + ADP + H(+)</text>
        <dbReference type="Rhea" id="RHEA:24952"/>
        <dbReference type="ChEBI" id="CHEBI:15377"/>
        <dbReference type="ChEBI" id="CHEBI:15378"/>
        <dbReference type="ChEBI" id="CHEBI:30616"/>
        <dbReference type="ChEBI" id="CHEBI:58690"/>
        <dbReference type="ChEBI" id="CHEBI:58722"/>
        <dbReference type="ChEBI" id="CHEBI:456216"/>
        <dbReference type="EC" id="2.7.1.170"/>
    </reaction>
</comment>
<dbReference type="PANTHER" id="PTHR30605:SF0">
    <property type="entry name" value="ANHYDRO-N-ACETYLMURAMIC ACID KINASE"/>
    <property type="match status" value="1"/>
</dbReference>
<keyword evidence="3" id="KW-1185">Reference proteome</keyword>
<comment type="caution">
    <text evidence="2">The sequence shown here is derived from an EMBL/GenBank/DDBJ whole genome shotgun (WGS) entry which is preliminary data.</text>
</comment>
<dbReference type="GO" id="GO:0016773">
    <property type="term" value="F:phosphotransferase activity, alcohol group as acceptor"/>
    <property type="evidence" value="ECO:0007669"/>
    <property type="project" value="UniProtKB-UniRule"/>
</dbReference>
<dbReference type="Pfam" id="PF03702">
    <property type="entry name" value="AnmK"/>
    <property type="match status" value="1"/>
</dbReference>
<name>S3C7B6_9BURK</name>
<keyword evidence="1" id="KW-0547">Nucleotide-binding</keyword>
<dbReference type="HOGENOM" id="CLU_038782_0_0_4"/>
<dbReference type="Gene3D" id="3.30.420.40">
    <property type="match status" value="2"/>
</dbReference>
<evidence type="ECO:0000313" key="2">
    <source>
        <dbReference type="EMBL" id="EPE02093.1"/>
    </source>
</evidence>
<dbReference type="SUPFAM" id="SSF53067">
    <property type="entry name" value="Actin-like ATPase domain"/>
    <property type="match status" value="1"/>
</dbReference>
<organism evidence="2 3">
    <name type="scientific">Sutterella wadsworthensis HGA0223</name>
    <dbReference type="NCBI Taxonomy" id="1203554"/>
    <lineage>
        <taxon>Bacteria</taxon>
        <taxon>Pseudomonadati</taxon>
        <taxon>Pseudomonadota</taxon>
        <taxon>Betaproteobacteria</taxon>
        <taxon>Burkholderiales</taxon>
        <taxon>Sutterellaceae</taxon>
        <taxon>Sutterella</taxon>
    </lineage>
</organism>
<gene>
    <name evidence="1" type="primary">anmK</name>
    <name evidence="2" type="ORF">HMPREF1476_00027</name>
</gene>
<dbReference type="EC" id="2.7.1.170" evidence="1"/>
<dbReference type="GO" id="GO:0009254">
    <property type="term" value="P:peptidoglycan turnover"/>
    <property type="evidence" value="ECO:0007669"/>
    <property type="project" value="UniProtKB-UniRule"/>
</dbReference>
<dbReference type="AlphaFoldDB" id="S3C7B6"/>
<dbReference type="GO" id="GO:0006040">
    <property type="term" value="P:amino sugar metabolic process"/>
    <property type="evidence" value="ECO:0007669"/>
    <property type="project" value="InterPro"/>
</dbReference>
<keyword evidence="1" id="KW-0418">Kinase</keyword>
<dbReference type="GO" id="GO:0016301">
    <property type="term" value="F:kinase activity"/>
    <property type="evidence" value="ECO:0007669"/>
    <property type="project" value="UniProtKB-KW"/>
</dbReference>
<dbReference type="STRING" id="1203554.HMPREF1476_00027"/>
<keyword evidence="1" id="KW-0808">Transferase</keyword>
<dbReference type="Proteomes" id="UP000014400">
    <property type="component" value="Unassembled WGS sequence"/>
</dbReference>
<comment type="similarity">
    <text evidence="1">Belongs to the anhydro-N-acetylmuramic acid kinase family.</text>
</comment>
<accession>S3C7B6</accession>